<accession>A0A848DGK2</accession>
<protein>
    <recommendedName>
        <fullName evidence="3">YCII-related domain-containing protein</fullName>
    </recommendedName>
</protein>
<sequence>MTIRWSVGVEAEGDRIVSHDEVVELADAVATSGGIATGIGSNRYGAQVVVLAETREEAIERGTATFEDAVRTAGLPVFPIVRVEAISEDEDSDA</sequence>
<evidence type="ECO:0000313" key="1">
    <source>
        <dbReference type="EMBL" id="NMH91651.1"/>
    </source>
</evidence>
<evidence type="ECO:0000313" key="2">
    <source>
        <dbReference type="Proteomes" id="UP000586918"/>
    </source>
</evidence>
<reference evidence="1 2" key="1">
    <citation type="submission" date="2020-04" db="EMBL/GenBank/DDBJ databases">
        <authorList>
            <person name="Klaysubun C."/>
            <person name="Duangmal K."/>
            <person name="Lipun K."/>
        </authorList>
    </citation>
    <scope>NUCLEOTIDE SEQUENCE [LARGE SCALE GENOMIC DNA]</scope>
    <source>
        <strain evidence="1 2">DSM 45300</strain>
    </source>
</reference>
<dbReference type="RefSeq" id="WP_169411970.1">
    <property type="nucleotide sequence ID" value="NZ_JAAXKZ010000022.1"/>
</dbReference>
<keyword evidence="2" id="KW-1185">Reference proteome</keyword>
<dbReference type="EMBL" id="JAAXKZ010000022">
    <property type="protein sequence ID" value="NMH91651.1"/>
    <property type="molecule type" value="Genomic_DNA"/>
</dbReference>
<comment type="caution">
    <text evidence="1">The sequence shown here is derived from an EMBL/GenBank/DDBJ whole genome shotgun (WGS) entry which is preliminary data.</text>
</comment>
<gene>
    <name evidence="1" type="ORF">HF519_08650</name>
</gene>
<evidence type="ECO:0008006" key="3">
    <source>
        <dbReference type="Google" id="ProtNLM"/>
    </source>
</evidence>
<proteinExistence type="predicted"/>
<dbReference type="Proteomes" id="UP000586918">
    <property type="component" value="Unassembled WGS sequence"/>
</dbReference>
<dbReference type="AlphaFoldDB" id="A0A848DGK2"/>
<organism evidence="1 2">
    <name type="scientific">Pseudonocardia bannensis</name>
    <dbReference type="NCBI Taxonomy" id="630973"/>
    <lineage>
        <taxon>Bacteria</taxon>
        <taxon>Bacillati</taxon>
        <taxon>Actinomycetota</taxon>
        <taxon>Actinomycetes</taxon>
        <taxon>Pseudonocardiales</taxon>
        <taxon>Pseudonocardiaceae</taxon>
        <taxon>Pseudonocardia</taxon>
    </lineage>
</organism>
<name>A0A848DGK2_9PSEU</name>